<reference evidence="10 11" key="1">
    <citation type="journal article" date="2003" name="Int. J. Syst. Evol. Microbiol.">
        <title>Halobacillus salinus sp. nov., isolated from a salt lake on the coast of the East Sea in Korea.</title>
        <authorList>
            <person name="Yoon J.H."/>
            <person name="Kang K.H."/>
            <person name="Park Y.H."/>
        </authorList>
    </citation>
    <scope>NUCLEOTIDE SEQUENCE [LARGE SCALE GENOMIC DNA]</scope>
    <source>
        <strain evidence="10 11">HSL-3</strain>
    </source>
</reference>
<feature type="transmembrane region" description="Helical" evidence="8">
    <location>
        <begin position="117"/>
        <end position="138"/>
    </location>
</feature>
<keyword evidence="3 8" id="KW-0812">Transmembrane</keyword>
<comment type="subcellular location">
    <subcellularLocation>
        <location evidence="1">Cell membrane</location>
        <topology evidence="1">Multi-pass membrane protein</topology>
    </subcellularLocation>
    <subcellularLocation>
        <location evidence="6">Membrane</location>
        <topology evidence="6">Multi-pass membrane protein</topology>
    </subcellularLocation>
</comment>
<feature type="coiled-coil region" evidence="7">
    <location>
        <begin position="360"/>
        <end position="394"/>
    </location>
</feature>
<keyword evidence="6" id="KW-0813">Transport</keyword>
<protein>
    <recommendedName>
        <fullName evidence="9">MotA/TolQ/ExbB proton channel domain-containing protein</fullName>
    </recommendedName>
</protein>
<dbReference type="AlphaFoldDB" id="A0A4Z0H0K3"/>
<feature type="domain" description="MotA/TolQ/ExbB proton channel" evidence="9">
    <location>
        <begin position="116"/>
        <end position="185"/>
    </location>
</feature>
<keyword evidence="5 8" id="KW-0472">Membrane</keyword>
<comment type="caution">
    <text evidence="10">The sequence shown here is derived from an EMBL/GenBank/DDBJ whole genome shotgun (WGS) entry which is preliminary data.</text>
</comment>
<feature type="transmembrane region" description="Helical" evidence="8">
    <location>
        <begin position="15"/>
        <end position="34"/>
    </location>
</feature>
<keyword evidence="6" id="KW-0653">Protein transport</keyword>
<evidence type="ECO:0000256" key="4">
    <source>
        <dbReference type="ARBA" id="ARBA00022989"/>
    </source>
</evidence>
<evidence type="ECO:0000256" key="2">
    <source>
        <dbReference type="ARBA" id="ARBA00022475"/>
    </source>
</evidence>
<keyword evidence="11" id="KW-1185">Reference proteome</keyword>
<comment type="similarity">
    <text evidence="6">Belongs to the exbB/tolQ family.</text>
</comment>
<accession>A0A4Z0H0K3</accession>
<proteinExistence type="inferred from homology"/>
<feature type="coiled-coil region" evidence="7">
    <location>
        <begin position="497"/>
        <end position="524"/>
    </location>
</feature>
<gene>
    <name evidence="10" type="ORF">E4663_00380</name>
</gene>
<dbReference type="SUPFAM" id="SSF58104">
    <property type="entry name" value="Methyl-accepting chemotaxis protein (MCP) signaling domain"/>
    <property type="match status" value="1"/>
</dbReference>
<dbReference type="RefSeq" id="WP_135326230.1">
    <property type="nucleotide sequence ID" value="NZ_SRJC01000001.1"/>
</dbReference>
<dbReference type="Proteomes" id="UP000297982">
    <property type="component" value="Unassembled WGS sequence"/>
</dbReference>
<keyword evidence="7" id="KW-0175">Coiled coil</keyword>
<name>A0A4Z0H0K3_9BACI</name>
<evidence type="ECO:0000256" key="3">
    <source>
        <dbReference type="ARBA" id="ARBA00022692"/>
    </source>
</evidence>
<evidence type="ECO:0000256" key="8">
    <source>
        <dbReference type="SAM" id="Phobius"/>
    </source>
</evidence>
<feature type="transmembrane region" description="Helical" evidence="8">
    <location>
        <begin position="158"/>
        <end position="184"/>
    </location>
</feature>
<dbReference type="Pfam" id="PF01618">
    <property type="entry name" value="MotA_ExbB"/>
    <property type="match status" value="1"/>
</dbReference>
<organism evidence="10 11">
    <name type="scientific">Halobacillus salinus</name>
    <dbReference type="NCBI Taxonomy" id="192814"/>
    <lineage>
        <taxon>Bacteria</taxon>
        <taxon>Bacillati</taxon>
        <taxon>Bacillota</taxon>
        <taxon>Bacilli</taxon>
        <taxon>Bacillales</taxon>
        <taxon>Bacillaceae</taxon>
        <taxon>Halobacillus</taxon>
    </lineage>
</organism>
<evidence type="ECO:0000256" key="6">
    <source>
        <dbReference type="RuleBase" id="RU004057"/>
    </source>
</evidence>
<dbReference type="InterPro" id="IPR002898">
    <property type="entry name" value="MotA_ExbB_proton_chnl"/>
</dbReference>
<keyword evidence="4 8" id="KW-1133">Transmembrane helix</keyword>
<evidence type="ECO:0000256" key="7">
    <source>
        <dbReference type="SAM" id="Coils"/>
    </source>
</evidence>
<evidence type="ECO:0000313" key="10">
    <source>
        <dbReference type="EMBL" id="TGB03499.1"/>
    </source>
</evidence>
<evidence type="ECO:0000256" key="1">
    <source>
        <dbReference type="ARBA" id="ARBA00004651"/>
    </source>
</evidence>
<keyword evidence="2" id="KW-1003">Cell membrane</keyword>
<evidence type="ECO:0000313" key="11">
    <source>
        <dbReference type="Proteomes" id="UP000297982"/>
    </source>
</evidence>
<sequence>MDWIIEVFLGDSYRVWMTVSFISIGLVVLSRYLFMVQSTSKFINILEQSKEYVGNIDSKTAFIEEKLRDSNYIHSSLRTSWNSYYTDFQQTTDGFTLDPYDYYREEKFVHKYGWRKFVEVIPAIFVSIGILGTFLGLIDGMKDIDNTGDASGMMEGVQTLLGGMSFAFYSSIAGIIFSIVFQLIDRTILYNLLTGSLLNLRKAFDEALPVKTEGNILYDLAQSQEEQMNDFKTFFSDVLIPQLTSGISEGMSTIMKETLNPHLERSNEIMEEVVKNTTERQNEKMSEMVDSFIQSLHEVSGDHMKNLGEALHKTVEWQEKVHKEMGTLVDEMKDVAEKQSEMARNTMDLSEQMNAYTSTLSEYQDGMVDLTKELNEITENNTELLGEMKQLSESVNNQHQDSEDRLQGQMEQLTILMSNITAHGSTFTDLQSETNKTAEALTRSYTQLEEHAETNRLLNNSLIDQHEKSNEWSEKTQQLLEDVVENMQVNEQVQHQMNDMFDRITSEREKVESMKEEQLNLMRQSITDLKEYWKENEYLLSENKEQFAAVNDTLSQSMDEFADHMQKGVQRTFKQFDNELENALKHLSKGVNGIQQVVELMERDIHSVNGNISNFNESISQIAATKQ</sequence>
<dbReference type="EMBL" id="SRJC01000001">
    <property type="protein sequence ID" value="TGB03499.1"/>
    <property type="molecule type" value="Genomic_DNA"/>
</dbReference>
<dbReference type="GO" id="GO:0015031">
    <property type="term" value="P:protein transport"/>
    <property type="evidence" value="ECO:0007669"/>
    <property type="project" value="UniProtKB-KW"/>
</dbReference>
<evidence type="ECO:0000256" key="5">
    <source>
        <dbReference type="ARBA" id="ARBA00023136"/>
    </source>
</evidence>
<evidence type="ECO:0000259" key="9">
    <source>
        <dbReference type="Pfam" id="PF01618"/>
    </source>
</evidence>
<dbReference type="GO" id="GO:0005886">
    <property type="term" value="C:plasma membrane"/>
    <property type="evidence" value="ECO:0007669"/>
    <property type="project" value="UniProtKB-SubCell"/>
</dbReference>